<keyword evidence="3" id="KW-0479">Metal-binding</keyword>
<evidence type="ECO:0000259" key="13">
    <source>
        <dbReference type="PROSITE" id="PS50157"/>
    </source>
</evidence>
<dbReference type="InterPro" id="IPR038269">
    <property type="entry name" value="SCAN_sf"/>
</dbReference>
<evidence type="ECO:0000256" key="2">
    <source>
        <dbReference type="ARBA" id="ARBA00006991"/>
    </source>
</evidence>
<dbReference type="GO" id="GO:0003677">
    <property type="term" value="F:DNA binding"/>
    <property type="evidence" value="ECO:0007669"/>
    <property type="project" value="UniProtKB-KW"/>
</dbReference>
<dbReference type="SMART" id="SM00355">
    <property type="entry name" value="ZnF_C2H2"/>
    <property type="match status" value="5"/>
</dbReference>
<dbReference type="InterPro" id="IPR050331">
    <property type="entry name" value="Zinc_finger"/>
</dbReference>
<keyword evidence="9" id="KW-0804">Transcription</keyword>
<dbReference type="GeneID" id="129328723"/>
<feature type="domain" description="C2H2-type" evidence="13">
    <location>
        <begin position="434"/>
        <end position="461"/>
    </location>
</feature>
<gene>
    <name evidence="16" type="primary">LOC129328723</name>
</gene>
<dbReference type="FunFam" id="1.10.4020.10:FF:000001">
    <property type="entry name" value="zinc finger protein 263 isoform X1"/>
    <property type="match status" value="1"/>
</dbReference>
<evidence type="ECO:0000256" key="3">
    <source>
        <dbReference type="ARBA" id="ARBA00022723"/>
    </source>
</evidence>
<evidence type="ECO:0000256" key="12">
    <source>
        <dbReference type="SAM" id="MobiDB-lite"/>
    </source>
</evidence>
<dbReference type="GO" id="GO:0010468">
    <property type="term" value="P:regulation of gene expression"/>
    <property type="evidence" value="ECO:0007669"/>
    <property type="project" value="TreeGrafter"/>
</dbReference>
<dbReference type="GO" id="GO:0005634">
    <property type="term" value="C:nucleus"/>
    <property type="evidence" value="ECO:0007669"/>
    <property type="project" value="UniProtKB-SubCell"/>
</dbReference>
<evidence type="ECO:0000256" key="9">
    <source>
        <dbReference type="ARBA" id="ARBA00023163"/>
    </source>
</evidence>
<name>A0AA97J8X8_EUBMA</name>
<dbReference type="Gene3D" id="1.10.4020.10">
    <property type="entry name" value="DNA breaking-rejoining enzymes"/>
    <property type="match status" value="1"/>
</dbReference>
<dbReference type="Proteomes" id="UP001190640">
    <property type="component" value="Chromosome 4"/>
</dbReference>
<feature type="compositionally biased region" description="Basic residues" evidence="12">
    <location>
        <begin position="311"/>
        <end position="328"/>
    </location>
</feature>
<dbReference type="Pfam" id="PF00096">
    <property type="entry name" value="zf-C2H2"/>
    <property type="match status" value="5"/>
</dbReference>
<dbReference type="FunFam" id="3.30.160.60:FF:002343">
    <property type="entry name" value="Zinc finger protein 33A"/>
    <property type="match status" value="2"/>
</dbReference>
<dbReference type="SUPFAM" id="SSF47353">
    <property type="entry name" value="Retrovirus capsid dimerization domain-like"/>
    <property type="match status" value="1"/>
</dbReference>
<comment type="subcellular location">
    <subcellularLocation>
        <location evidence="1">Nucleus</location>
    </subcellularLocation>
</comment>
<evidence type="ECO:0000256" key="1">
    <source>
        <dbReference type="ARBA" id="ARBA00004123"/>
    </source>
</evidence>
<dbReference type="PROSITE" id="PS00028">
    <property type="entry name" value="ZINC_FINGER_C2H2_1"/>
    <property type="match status" value="5"/>
</dbReference>
<sequence>MAAEQAAHNLQDKSIREFLRRIPGEEIKQEPREELLKQWEDQWQEFLKRVESPHSGAGAPQKSEETSPWDDAKAFLASFEQVAEACRWPKEEWVTRLLPALSGEAELAFNRLEGRDRKDYGKAKAAILLGDAISREKQRQHFRHFRYQEAEGPRGVYNRLQELCRQWLKVERHSKEQILELLILEQFLTVLPSEIQVWVRERGPGNCAQAVALAEDFLWMQKESLRWEQQALTTGVPSAWVAAPASEAEKALSDAGKRPLCIEPKQEVDREAVAILVEDVRGSDNGGELLGIPSAEVVLQRVEENFGSQNGRKRRARNHQTEKWRKKTVPCQGGGFHESSVPEEKQKEKYKCNVCAKIFSYKSSLKIHLRIHTGEKPYKCSECGKSFSRSDLLASHQRIHTGEKPYSCSHCGKSFCDLSTLIKHRRIHTGEKPYECLECGKCFSQKAILTSHQRIHTGEKPHKCMECGNSFSRNTYLTSHQRIHTGERLYKTVNCSQGFSEQPSLSHPQRIRVGCSDYGESLGQHPVCMTHQNLFALNDAIGVYESEEKPHLEAAAYGTSKPSAN</sequence>
<evidence type="ECO:0000256" key="4">
    <source>
        <dbReference type="ARBA" id="ARBA00022737"/>
    </source>
</evidence>
<protein>
    <submittedName>
        <fullName evidence="16">Zinc finger and SCAN domain-containing protein 30-like isoform X1</fullName>
    </submittedName>
</protein>
<keyword evidence="4" id="KW-0677">Repeat</keyword>
<dbReference type="SMART" id="SM00431">
    <property type="entry name" value="SCAN"/>
    <property type="match status" value="1"/>
</dbReference>
<comment type="similarity">
    <text evidence="2">Belongs to the krueppel C2H2-type zinc-finger protein family.</text>
</comment>
<evidence type="ECO:0000256" key="5">
    <source>
        <dbReference type="ARBA" id="ARBA00022771"/>
    </source>
</evidence>
<dbReference type="KEGG" id="emc:129328723"/>
<dbReference type="PROSITE" id="PS50157">
    <property type="entry name" value="ZINC_FINGER_C2H2_2"/>
    <property type="match status" value="5"/>
</dbReference>
<evidence type="ECO:0000256" key="6">
    <source>
        <dbReference type="ARBA" id="ARBA00022833"/>
    </source>
</evidence>
<evidence type="ECO:0000256" key="11">
    <source>
        <dbReference type="PROSITE-ProRule" id="PRU00042"/>
    </source>
</evidence>
<dbReference type="InterPro" id="IPR003309">
    <property type="entry name" value="SCAN_dom"/>
</dbReference>
<dbReference type="InterPro" id="IPR013087">
    <property type="entry name" value="Znf_C2H2_type"/>
</dbReference>
<evidence type="ECO:0000259" key="14">
    <source>
        <dbReference type="PROSITE" id="PS50804"/>
    </source>
</evidence>
<organism evidence="15 16">
    <name type="scientific">Eublepharis macularius</name>
    <name type="common">Leopard gecko</name>
    <name type="synonym">Cyrtodactylus macularius</name>
    <dbReference type="NCBI Taxonomy" id="481883"/>
    <lineage>
        <taxon>Eukaryota</taxon>
        <taxon>Metazoa</taxon>
        <taxon>Chordata</taxon>
        <taxon>Craniata</taxon>
        <taxon>Vertebrata</taxon>
        <taxon>Euteleostomi</taxon>
        <taxon>Lepidosauria</taxon>
        <taxon>Squamata</taxon>
        <taxon>Bifurcata</taxon>
        <taxon>Gekkota</taxon>
        <taxon>Eublepharidae</taxon>
        <taxon>Eublepharinae</taxon>
        <taxon>Eublepharis</taxon>
    </lineage>
</organism>
<dbReference type="SUPFAM" id="SSF57667">
    <property type="entry name" value="beta-beta-alpha zinc fingers"/>
    <property type="match status" value="3"/>
</dbReference>
<evidence type="ECO:0000313" key="16">
    <source>
        <dbReference type="RefSeq" id="XP_054833953.1"/>
    </source>
</evidence>
<dbReference type="CDD" id="cd07936">
    <property type="entry name" value="SCAN"/>
    <property type="match status" value="1"/>
</dbReference>
<feature type="domain" description="C2H2-type" evidence="13">
    <location>
        <begin position="462"/>
        <end position="489"/>
    </location>
</feature>
<feature type="domain" description="SCAN box" evidence="14">
    <location>
        <begin position="139"/>
        <end position="223"/>
    </location>
</feature>
<keyword evidence="8" id="KW-0238">DNA-binding</keyword>
<evidence type="ECO:0000256" key="7">
    <source>
        <dbReference type="ARBA" id="ARBA00023015"/>
    </source>
</evidence>
<dbReference type="AlphaFoldDB" id="A0AA97J8X8"/>
<dbReference type="RefSeq" id="XP_054833953.1">
    <property type="nucleotide sequence ID" value="XM_054977978.1"/>
</dbReference>
<dbReference type="FunFam" id="3.30.160.60:FF:001024">
    <property type="entry name" value="Zinc finger and SCAN domain-containing protein 20"/>
    <property type="match status" value="1"/>
</dbReference>
<evidence type="ECO:0000313" key="15">
    <source>
        <dbReference type="Proteomes" id="UP001190640"/>
    </source>
</evidence>
<keyword evidence="7" id="KW-0805">Transcription regulation</keyword>
<dbReference type="Pfam" id="PF02023">
    <property type="entry name" value="SCAN"/>
    <property type="match status" value="1"/>
</dbReference>
<dbReference type="PANTHER" id="PTHR16515:SF66">
    <property type="entry name" value="C2H2-TYPE DOMAIN-CONTAINING PROTEIN"/>
    <property type="match status" value="1"/>
</dbReference>
<feature type="region of interest" description="Disordered" evidence="12">
    <location>
        <begin position="308"/>
        <end position="329"/>
    </location>
</feature>
<dbReference type="InterPro" id="IPR036236">
    <property type="entry name" value="Znf_C2H2_sf"/>
</dbReference>
<feature type="domain" description="C2H2-type" evidence="13">
    <location>
        <begin position="406"/>
        <end position="433"/>
    </location>
</feature>
<keyword evidence="5 11" id="KW-0863">Zinc-finger</keyword>
<proteinExistence type="inferred from homology"/>
<keyword evidence="10" id="KW-0539">Nucleus</keyword>
<dbReference type="PROSITE" id="PS50804">
    <property type="entry name" value="SCAN_BOX"/>
    <property type="match status" value="1"/>
</dbReference>
<dbReference type="FunFam" id="3.30.160.60:FF:002604">
    <property type="entry name" value="Zinc finger protein 715"/>
    <property type="match status" value="1"/>
</dbReference>
<feature type="domain" description="C2H2-type" evidence="13">
    <location>
        <begin position="378"/>
        <end position="405"/>
    </location>
</feature>
<feature type="domain" description="C2H2-type" evidence="13">
    <location>
        <begin position="350"/>
        <end position="377"/>
    </location>
</feature>
<reference evidence="16" key="1">
    <citation type="submission" date="2025-08" db="UniProtKB">
        <authorList>
            <consortium name="RefSeq"/>
        </authorList>
    </citation>
    <scope>IDENTIFICATION</scope>
    <source>
        <tissue evidence="16">Blood</tissue>
    </source>
</reference>
<dbReference type="Gene3D" id="3.30.160.60">
    <property type="entry name" value="Classic Zinc Finger"/>
    <property type="match status" value="6"/>
</dbReference>
<evidence type="ECO:0000256" key="8">
    <source>
        <dbReference type="ARBA" id="ARBA00023125"/>
    </source>
</evidence>
<dbReference type="FunFam" id="3.30.160.60:FF:001498">
    <property type="entry name" value="Zinc finger protein 404"/>
    <property type="match status" value="1"/>
</dbReference>
<keyword evidence="15" id="KW-1185">Reference proteome</keyword>
<accession>A0AA97J8X8</accession>
<evidence type="ECO:0000256" key="10">
    <source>
        <dbReference type="ARBA" id="ARBA00023242"/>
    </source>
</evidence>
<keyword evidence="6" id="KW-0862">Zinc</keyword>
<dbReference type="GO" id="GO:0008270">
    <property type="term" value="F:zinc ion binding"/>
    <property type="evidence" value="ECO:0007669"/>
    <property type="project" value="UniProtKB-KW"/>
</dbReference>
<dbReference type="PANTHER" id="PTHR16515">
    <property type="entry name" value="PR DOMAIN ZINC FINGER PROTEIN"/>
    <property type="match status" value="1"/>
</dbReference>